<dbReference type="Pfam" id="PF00248">
    <property type="entry name" value="Aldo_ket_red"/>
    <property type="match status" value="1"/>
</dbReference>
<reference evidence="2 3" key="1">
    <citation type="submission" date="2019-01" db="EMBL/GenBank/DDBJ databases">
        <title>Sequencing of cultivated peanut Arachis hypogaea provides insights into genome evolution and oil improvement.</title>
        <authorList>
            <person name="Chen X."/>
        </authorList>
    </citation>
    <scope>NUCLEOTIDE SEQUENCE [LARGE SCALE GENOMIC DNA]</scope>
    <source>
        <strain evidence="3">cv. Fuhuasheng</strain>
        <tissue evidence="2">Leaves</tissue>
    </source>
</reference>
<dbReference type="Gramene" id="arahy.Tifrunner.gnm2.ann2.Ah17g322600.1">
    <property type="protein sequence ID" value="arahy.Tifrunner.gnm2.ann2.Ah17g322600.1-CDS"/>
    <property type="gene ID" value="arahy.Tifrunner.gnm2.ann2.Ah17g322600"/>
</dbReference>
<gene>
    <name evidence="2" type="ORF">Ahy_A07g035089</name>
</gene>
<dbReference type="GO" id="GO:0016491">
    <property type="term" value="F:oxidoreductase activity"/>
    <property type="evidence" value="ECO:0007669"/>
    <property type="project" value="InterPro"/>
</dbReference>
<sequence length="176" mass="19278">MIFSGSDLLHQRFSFIDEICCAITGTFDTASVYGSEQALREAIVEALKLVLTSSKDDLFITSKLWLSDNHADLVLPALRKSLQSLGLEDLDFYLIYWPMSAKPGLFKGSLDFTGTISQIGPCKINWNASSGSECFISDLFGERVSMDNTIHHLVSIFGLGAGLCYQKCGSEMVACV</sequence>
<dbReference type="PRINTS" id="PR00069">
    <property type="entry name" value="ALDKETRDTASE"/>
</dbReference>
<proteinExistence type="predicted"/>
<organism evidence="2 3">
    <name type="scientific">Arachis hypogaea</name>
    <name type="common">Peanut</name>
    <dbReference type="NCBI Taxonomy" id="3818"/>
    <lineage>
        <taxon>Eukaryota</taxon>
        <taxon>Viridiplantae</taxon>
        <taxon>Streptophyta</taxon>
        <taxon>Embryophyta</taxon>
        <taxon>Tracheophyta</taxon>
        <taxon>Spermatophyta</taxon>
        <taxon>Magnoliopsida</taxon>
        <taxon>eudicotyledons</taxon>
        <taxon>Gunneridae</taxon>
        <taxon>Pentapetalae</taxon>
        <taxon>rosids</taxon>
        <taxon>fabids</taxon>
        <taxon>Fabales</taxon>
        <taxon>Fabaceae</taxon>
        <taxon>Papilionoideae</taxon>
        <taxon>50 kb inversion clade</taxon>
        <taxon>dalbergioids sensu lato</taxon>
        <taxon>Dalbergieae</taxon>
        <taxon>Pterocarpus clade</taxon>
        <taxon>Arachis</taxon>
    </lineage>
</organism>
<protein>
    <recommendedName>
        <fullName evidence="1">NADP-dependent oxidoreductase domain-containing protein</fullName>
    </recommendedName>
</protein>
<dbReference type="InterPro" id="IPR023210">
    <property type="entry name" value="NADP_OxRdtase_dom"/>
</dbReference>
<dbReference type="Proteomes" id="UP000289738">
    <property type="component" value="Chromosome A07"/>
</dbReference>
<evidence type="ECO:0000259" key="1">
    <source>
        <dbReference type="Pfam" id="PF00248"/>
    </source>
</evidence>
<comment type="caution">
    <text evidence="2">The sequence shown here is derived from an EMBL/GenBank/DDBJ whole genome shotgun (WGS) entry which is preliminary data.</text>
</comment>
<dbReference type="InterPro" id="IPR036812">
    <property type="entry name" value="NAD(P)_OxRdtase_dom_sf"/>
</dbReference>
<evidence type="ECO:0000313" key="2">
    <source>
        <dbReference type="EMBL" id="RYR48950.1"/>
    </source>
</evidence>
<dbReference type="EMBL" id="SDMP01000007">
    <property type="protein sequence ID" value="RYR48950.1"/>
    <property type="molecule type" value="Genomic_DNA"/>
</dbReference>
<accession>A0A445CDD4</accession>
<feature type="domain" description="NADP-dependent oxidoreductase" evidence="1">
    <location>
        <begin position="26"/>
        <end position="103"/>
    </location>
</feature>
<dbReference type="InterPro" id="IPR020471">
    <property type="entry name" value="AKR"/>
</dbReference>
<name>A0A445CDD4_ARAHY</name>
<dbReference type="SUPFAM" id="SSF51430">
    <property type="entry name" value="NAD(P)-linked oxidoreductase"/>
    <property type="match status" value="1"/>
</dbReference>
<dbReference type="AlphaFoldDB" id="A0A445CDD4"/>
<dbReference type="Gene3D" id="3.20.20.100">
    <property type="entry name" value="NADP-dependent oxidoreductase domain"/>
    <property type="match status" value="1"/>
</dbReference>
<dbReference type="PANTHER" id="PTHR11732">
    <property type="entry name" value="ALDO/KETO REDUCTASE"/>
    <property type="match status" value="1"/>
</dbReference>
<evidence type="ECO:0000313" key="3">
    <source>
        <dbReference type="Proteomes" id="UP000289738"/>
    </source>
</evidence>
<keyword evidence="3" id="KW-1185">Reference proteome</keyword>
<dbReference type="STRING" id="3818.A0A445CDD4"/>
<dbReference type="SMR" id="A0A445CDD4"/>